<organism evidence="1 2">
    <name type="scientific">Frigoriglobus tundricola</name>
    <dbReference type="NCBI Taxonomy" id="2774151"/>
    <lineage>
        <taxon>Bacteria</taxon>
        <taxon>Pseudomonadati</taxon>
        <taxon>Planctomycetota</taxon>
        <taxon>Planctomycetia</taxon>
        <taxon>Gemmatales</taxon>
        <taxon>Gemmataceae</taxon>
        <taxon>Frigoriglobus</taxon>
    </lineage>
</organism>
<dbReference type="EMBL" id="CP053452">
    <property type="protein sequence ID" value="QJW93270.1"/>
    <property type="molecule type" value="Genomic_DNA"/>
</dbReference>
<dbReference type="RefSeq" id="WP_171469496.1">
    <property type="nucleotide sequence ID" value="NZ_CP053452.2"/>
</dbReference>
<keyword evidence="2" id="KW-1185">Reference proteome</keyword>
<evidence type="ECO:0000313" key="1">
    <source>
        <dbReference type="EMBL" id="QJW93270.1"/>
    </source>
</evidence>
<dbReference type="AlphaFoldDB" id="A0A6M5YIW2"/>
<name>A0A6M5YIW2_9BACT</name>
<proteinExistence type="predicted"/>
<reference evidence="2" key="1">
    <citation type="submission" date="2020-05" db="EMBL/GenBank/DDBJ databases">
        <title>Frigoriglobus tundricola gen. nov., sp. nov., a psychrotolerant cellulolytic planctomycete of the family Gemmataceae with two divergent copies of 16S rRNA gene.</title>
        <authorList>
            <person name="Kulichevskaya I.S."/>
            <person name="Ivanova A.A."/>
            <person name="Naumoff D.G."/>
            <person name="Beletsky A.V."/>
            <person name="Rijpstra W.I.C."/>
            <person name="Sinninghe Damste J.S."/>
            <person name="Mardanov A.V."/>
            <person name="Ravin N.V."/>
            <person name="Dedysh S.N."/>
        </authorList>
    </citation>
    <scope>NUCLEOTIDE SEQUENCE [LARGE SCALE GENOMIC DNA]</scope>
    <source>
        <strain evidence="2">PL17</strain>
    </source>
</reference>
<gene>
    <name evidence="1" type="ORF">FTUN_0775</name>
</gene>
<sequence length="122" mass="13235">MADTDKPDEYPAKYATEVLIRAHEFIGSLLAAGNAEAIVSGVKKLAKGGFVAPLKDARVPSELADDFGEALPKWPVPEKVEDVLNTYKQYELVAKRRKLSDGEKAELGKLVEAVQILLAQNG</sequence>
<dbReference type="KEGG" id="ftj:FTUN_0775"/>
<protein>
    <submittedName>
        <fullName evidence="1">Uncharacterized protein</fullName>
    </submittedName>
</protein>
<dbReference type="Proteomes" id="UP000503447">
    <property type="component" value="Chromosome"/>
</dbReference>
<accession>A0A6M5YIW2</accession>
<evidence type="ECO:0000313" key="2">
    <source>
        <dbReference type="Proteomes" id="UP000503447"/>
    </source>
</evidence>